<protein>
    <submittedName>
        <fullName evidence="2">DUF2294 domain-containing protein</fullName>
    </submittedName>
</protein>
<dbReference type="Pfam" id="PF10057">
    <property type="entry name" value="MpsC"/>
    <property type="match status" value="1"/>
</dbReference>
<organism evidence="2 3">
    <name type="scientific">Salicibibacter halophilus</name>
    <dbReference type="NCBI Taxonomy" id="2502791"/>
    <lineage>
        <taxon>Bacteria</taxon>
        <taxon>Bacillati</taxon>
        <taxon>Bacillota</taxon>
        <taxon>Bacilli</taxon>
        <taxon>Bacillales</taxon>
        <taxon>Bacillaceae</taxon>
        <taxon>Salicibibacter</taxon>
    </lineage>
</organism>
<evidence type="ECO:0000313" key="3">
    <source>
        <dbReference type="Proteomes" id="UP000319756"/>
    </source>
</evidence>
<name>A0A514LMF0_9BACI</name>
<evidence type="ECO:0000259" key="1">
    <source>
        <dbReference type="Pfam" id="PF10057"/>
    </source>
</evidence>
<dbReference type="InterPro" id="IPR018745">
    <property type="entry name" value="MpsC"/>
</dbReference>
<proteinExistence type="predicted"/>
<dbReference type="EMBL" id="CP035485">
    <property type="protein sequence ID" value="QDI92998.1"/>
    <property type="molecule type" value="Genomic_DNA"/>
</dbReference>
<dbReference type="OrthoDB" id="2375124at2"/>
<dbReference type="KEGG" id="sale:EPH95_04760"/>
<dbReference type="AlphaFoldDB" id="A0A514LMF0"/>
<keyword evidence="3" id="KW-1185">Reference proteome</keyword>
<reference evidence="3" key="1">
    <citation type="submission" date="2019-01" db="EMBL/GenBank/DDBJ databases">
        <title>Genomic analysis of Salicibibacter sp. NKC3-5.</title>
        <authorList>
            <person name="Oh Y.J."/>
        </authorList>
    </citation>
    <scope>NUCLEOTIDE SEQUENCE [LARGE SCALE GENOMIC DNA]</scope>
    <source>
        <strain evidence="3">NKC3-5</strain>
    </source>
</reference>
<gene>
    <name evidence="2" type="ORF">EPH95_04760</name>
</gene>
<evidence type="ECO:0000313" key="2">
    <source>
        <dbReference type="EMBL" id="QDI92998.1"/>
    </source>
</evidence>
<accession>A0A514LMF0</accession>
<sequence length="116" mass="13555">MHRTEQQFANMVRSYRKEHIGKGPEHIKVSFHGKWAIAHMSGNLSPVEQFITRTEKGRTMIWQARTQMIKELYNQERPADMEELVGANFVKLFADIHVENDEAISIFVFDEPIDKP</sequence>
<dbReference type="Proteomes" id="UP000319756">
    <property type="component" value="Chromosome"/>
</dbReference>
<feature type="domain" description="Na+-translocating membrane potential-generating system MpsC" evidence="1">
    <location>
        <begin position="4"/>
        <end position="111"/>
    </location>
</feature>